<name>A0ABT3HCK1_9HYPH</name>
<proteinExistence type="predicted"/>
<feature type="coiled-coil region" evidence="1">
    <location>
        <begin position="69"/>
        <end position="113"/>
    </location>
</feature>
<accession>A0ABT3HCK1</accession>
<dbReference type="EMBL" id="JAOQNS010000006">
    <property type="protein sequence ID" value="MCW2308133.1"/>
    <property type="molecule type" value="Genomic_DNA"/>
</dbReference>
<dbReference type="Pfam" id="PF04344">
    <property type="entry name" value="CheZ"/>
    <property type="match status" value="1"/>
</dbReference>
<evidence type="ECO:0000313" key="2">
    <source>
        <dbReference type="EMBL" id="MCW2308133.1"/>
    </source>
</evidence>
<keyword evidence="1" id="KW-0175">Coiled coil</keyword>
<organism evidence="2 3">
    <name type="scientific">Rhodobium gokarnense</name>
    <dbReference type="NCBI Taxonomy" id="364296"/>
    <lineage>
        <taxon>Bacteria</taxon>
        <taxon>Pseudomonadati</taxon>
        <taxon>Pseudomonadota</taxon>
        <taxon>Alphaproteobacteria</taxon>
        <taxon>Hyphomicrobiales</taxon>
        <taxon>Rhodobiaceae</taxon>
        <taxon>Rhodobium</taxon>
    </lineage>
</organism>
<evidence type="ECO:0000313" key="3">
    <source>
        <dbReference type="Proteomes" id="UP001209755"/>
    </source>
</evidence>
<dbReference type="Proteomes" id="UP001209755">
    <property type="component" value="Unassembled WGS sequence"/>
</dbReference>
<gene>
    <name evidence="2" type="ORF">M2319_002472</name>
</gene>
<dbReference type="SUPFAM" id="SSF75708">
    <property type="entry name" value="Chemotaxis phosphatase CheZ"/>
    <property type="match status" value="1"/>
</dbReference>
<comment type="caution">
    <text evidence="2">The sequence shown here is derived from an EMBL/GenBank/DDBJ whole genome shotgun (WGS) entry which is preliminary data.</text>
</comment>
<dbReference type="RefSeq" id="WP_264601757.1">
    <property type="nucleotide sequence ID" value="NZ_JAOQNS010000006.1"/>
</dbReference>
<protein>
    <submittedName>
        <fullName evidence="2">Chemotaxis protein CheZ</fullName>
    </submittedName>
</protein>
<dbReference type="InterPro" id="IPR007439">
    <property type="entry name" value="Chemotax_Pase_CheZ"/>
</dbReference>
<evidence type="ECO:0000256" key="1">
    <source>
        <dbReference type="SAM" id="Coils"/>
    </source>
</evidence>
<dbReference type="Gene3D" id="1.10.287.500">
    <property type="entry name" value="Helix hairpin bin"/>
    <property type="match status" value="2"/>
</dbReference>
<reference evidence="3" key="1">
    <citation type="submission" date="2023-07" db="EMBL/GenBank/DDBJ databases">
        <title>Genome sequencing of Purple Non-Sulfur Bacteria from various extreme environments.</title>
        <authorList>
            <person name="Mayer M."/>
        </authorList>
    </citation>
    <scope>NUCLEOTIDE SEQUENCE [LARGE SCALE GENOMIC DNA]</scope>
    <source>
        <strain evidence="3">DSM 17935</strain>
    </source>
</reference>
<keyword evidence="3" id="KW-1185">Reference proteome</keyword>
<sequence>MTNRRRLFRVEAMHGGAAGMASSGPVAVDHFADRRHQEVLREVAALKQMVTDLAKARPAAGGEDGRDRSDEVRADIAHLDEEFKHLKQEMHEAQKLKIELDAMHDAISQTKREIASLHVNSFEGKQMTRVTDELDEVVQGTEQATEKILAAVETIDEQASNLVARLANRDQDMAADIQDKVVGIYEACNFQDITGQRITKVVNALRFVENRITRMMEIWGGIDSFKDVESEIQEEKVQSDADKALLNGPAQAVDEGVASQDDIDALFA</sequence>